<protein>
    <submittedName>
        <fullName evidence="2">Alpha/beta fold hydrolase</fullName>
    </submittedName>
</protein>
<proteinExistence type="predicted"/>
<dbReference type="PANTHER" id="PTHR11614">
    <property type="entry name" value="PHOSPHOLIPASE-RELATED"/>
    <property type="match status" value="1"/>
</dbReference>
<gene>
    <name evidence="2" type="ORF">QUW46_03295</name>
</gene>
<keyword evidence="2" id="KW-0378">Hydrolase</keyword>
<dbReference type="RefSeq" id="WP_289559546.1">
    <property type="nucleotide sequence ID" value="NZ_JAUDEO010000013.1"/>
</dbReference>
<accession>A0ABT7VLI8</accession>
<keyword evidence="3" id="KW-1185">Reference proteome</keyword>
<evidence type="ECO:0000313" key="2">
    <source>
        <dbReference type="EMBL" id="MDM8333605.1"/>
    </source>
</evidence>
<evidence type="ECO:0000259" key="1">
    <source>
        <dbReference type="Pfam" id="PF12146"/>
    </source>
</evidence>
<evidence type="ECO:0000313" key="3">
    <source>
        <dbReference type="Proteomes" id="UP001529423"/>
    </source>
</evidence>
<organism evidence="2 3">
    <name type="scientific">Limosilactobacillus panis</name>
    <dbReference type="NCBI Taxonomy" id="47493"/>
    <lineage>
        <taxon>Bacteria</taxon>
        <taxon>Bacillati</taxon>
        <taxon>Bacillota</taxon>
        <taxon>Bacilli</taxon>
        <taxon>Lactobacillales</taxon>
        <taxon>Lactobacillaceae</taxon>
        <taxon>Limosilactobacillus</taxon>
    </lineage>
</organism>
<name>A0ABT7VLI8_9LACO</name>
<dbReference type="PIRSF" id="PIRSF017388">
    <property type="entry name" value="Esterase_lipase"/>
    <property type="match status" value="1"/>
</dbReference>
<dbReference type="GO" id="GO:0016787">
    <property type="term" value="F:hydrolase activity"/>
    <property type="evidence" value="ECO:0007669"/>
    <property type="project" value="UniProtKB-KW"/>
</dbReference>
<dbReference type="InterPro" id="IPR012354">
    <property type="entry name" value="Esterase_lipase"/>
</dbReference>
<sequence>MKTYSGSTFFFPHSGNRGVILLHAYTGNSNDVRMLGRQLNRAGYSVVGPLFTGHGGDPRQILKQGSPDNWWDDTRMAILNLRDSGVSQIAIFGLSLGGLFATRALEDDPGLVGGGIFASPITTWGASNVPEYFPKLAAAHYRRQGLAPELIEERLYWLEERLPDQLAAIQQMTKGLDQHLDQLKRPFFIAQGGQDEVIDPHSGAQLRDRLVAQGTPVDYHFYPNASHLLTVNTAHRQLFNDVEQYLKNLFEVGNDK</sequence>
<dbReference type="EMBL" id="JAUDEO010000013">
    <property type="protein sequence ID" value="MDM8333605.1"/>
    <property type="molecule type" value="Genomic_DNA"/>
</dbReference>
<reference evidence="2" key="2">
    <citation type="submission" date="2023-06" db="EMBL/GenBank/DDBJ databases">
        <authorList>
            <person name="Zeman M."/>
            <person name="Kubasova T."/>
            <person name="Jahodarova E."/>
            <person name="Nykrynova M."/>
            <person name="Rychlik I."/>
        </authorList>
    </citation>
    <scope>NUCLEOTIDE SEQUENCE</scope>
    <source>
        <strain evidence="2">105_WCHN</strain>
    </source>
</reference>
<feature type="domain" description="Serine aminopeptidase S33" evidence="1">
    <location>
        <begin position="19"/>
        <end position="135"/>
    </location>
</feature>
<dbReference type="Pfam" id="PF12146">
    <property type="entry name" value="Hydrolase_4"/>
    <property type="match status" value="1"/>
</dbReference>
<reference evidence="2" key="1">
    <citation type="submission" date="2023-06" db="EMBL/GenBank/DDBJ databases">
        <title>Identification and characterization of horizontal gene transfer across gut microbiota members of farm animals based on homology search.</title>
        <authorList>
            <person name="Schwarzerova J."/>
            <person name="Nykrynova M."/>
            <person name="Jureckova K."/>
            <person name="Cejkova D."/>
            <person name="Rychlik I."/>
        </authorList>
    </citation>
    <scope>NUCLEOTIDE SEQUENCE</scope>
    <source>
        <strain evidence="2">105_WCHN</strain>
    </source>
</reference>
<dbReference type="InterPro" id="IPR022742">
    <property type="entry name" value="Hydrolase_4"/>
</dbReference>
<comment type="caution">
    <text evidence="2">The sequence shown here is derived from an EMBL/GenBank/DDBJ whole genome shotgun (WGS) entry which is preliminary data.</text>
</comment>
<dbReference type="InterPro" id="IPR051044">
    <property type="entry name" value="MAG_DAG_Lipase"/>
</dbReference>
<dbReference type="Proteomes" id="UP001529423">
    <property type="component" value="Unassembled WGS sequence"/>
</dbReference>